<dbReference type="Pfam" id="PF01943">
    <property type="entry name" value="Polysacc_synt"/>
    <property type="match status" value="1"/>
</dbReference>
<dbReference type="EMBL" id="QSQP01000009">
    <property type="protein sequence ID" value="RGK42852.1"/>
    <property type="molecule type" value="Genomic_DNA"/>
</dbReference>
<dbReference type="AlphaFoldDB" id="A0A3E4M0M1"/>
<dbReference type="InterPro" id="IPR002797">
    <property type="entry name" value="Polysacc_synth"/>
</dbReference>
<keyword evidence="3 6" id="KW-0812">Transmembrane</keyword>
<dbReference type="Proteomes" id="UP000261052">
    <property type="component" value="Unassembled WGS sequence"/>
</dbReference>
<dbReference type="GO" id="GO:0005886">
    <property type="term" value="C:plasma membrane"/>
    <property type="evidence" value="ECO:0007669"/>
    <property type="project" value="UniProtKB-SubCell"/>
</dbReference>
<comment type="caution">
    <text evidence="7">The sequence shown here is derived from an EMBL/GenBank/DDBJ whole genome shotgun (WGS) entry which is preliminary data.</text>
</comment>
<feature type="transmembrane region" description="Helical" evidence="6">
    <location>
        <begin position="284"/>
        <end position="304"/>
    </location>
</feature>
<gene>
    <name evidence="7" type="ORF">DXD13_08530</name>
</gene>
<protein>
    <submittedName>
        <fullName evidence="7">Flippase</fullName>
    </submittedName>
</protein>
<proteinExistence type="predicted"/>
<accession>A0A3E4M0M1</accession>
<keyword evidence="4 6" id="KW-1133">Transmembrane helix</keyword>
<reference evidence="7 8" key="1">
    <citation type="submission" date="2018-08" db="EMBL/GenBank/DDBJ databases">
        <title>A genome reference for cultivated species of the human gut microbiota.</title>
        <authorList>
            <person name="Zou Y."/>
            <person name="Xue W."/>
            <person name="Luo G."/>
        </authorList>
    </citation>
    <scope>NUCLEOTIDE SEQUENCE [LARGE SCALE GENOMIC DNA]</scope>
    <source>
        <strain evidence="7 8">TF11-15AC</strain>
    </source>
</reference>
<sequence>MKIFNSRLLKNTIYLYVLSFSTQLLYLITIPYQTRVLGAQNYGYIGFAVSLMSYVQLILDFGFILSGTESVTVHRNDKKYLSELFTVITIYKLICGMLLMSVMIFLCYSLSSFYKSKDVILIYVLAYWINSLVPDYIYRGLEQMKYITYRTVFVKIIFTILMFVFVKEPNDYLFLPILLLVGNIIAVIIAWLNIYTEFGIRFTFFKGEVWKTEIRKSFPFFISRIASTVYQATNTVILGLFFNGQKIVGYYSSADKILSLSKSVSSPVADSLYPYMMRKKNYRLIKKILLFYTVFMIVMGPIIFINADWICEILFGKGFSAAGNILRCIMPAIVVIFPTYIICFPVLNSLGLSKYANFSNILGAIIQGIILCIIIISDSVNVYSICISSSFTEVIVFLYRFIIWKKNKKLEEQE</sequence>
<feature type="transmembrane region" description="Helical" evidence="6">
    <location>
        <begin position="12"/>
        <end position="32"/>
    </location>
</feature>
<dbReference type="RefSeq" id="WP_117686029.1">
    <property type="nucleotide sequence ID" value="NZ_QSQP01000009.1"/>
</dbReference>
<feature type="transmembrane region" description="Helical" evidence="6">
    <location>
        <begin position="324"/>
        <end position="343"/>
    </location>
</feature>
<evidence type="ECO:0000256" key="4">
    <source>
        <dbReference type="ARBA" id="ARBA00022989"/>
    </source>
</evidence>
<dbReference type="PANTHER" id="PTHR30250:SF11">
    <property type="entry name" value="O-ANTIGEN TRANSPORTER-RELATED"/>
    <property type="match status" value="1"/>
</dbReference>
<evidence type="ECO:0000256" key="2">
    <source>
        <dbReference type="ARBA" id="ARBA00022475"/>
    </source>
</evidence>
<organism evidence="7 8">
    <name type="scientific">Agathobacter rectalis</name>
    <dbReference type="NCBI Taxonomy" id="39491"/>
    <lineage>
        <taxon>Bacteria</taxon>
        <taxon>Bacillati</taxon>
        <taxon>Bacillota</taxon>
        <taxon>Clostridia</taxon>
        <taxon>Lachnospirales</taxon>
        <taxon>Lachnospiraceae</taxon>
        <taxon>Agathobacter</taxon>
    </lineage>
</organism>
<feature type="transmembrane region" description="Helical" evidence="6">
    <location>
        <begin position="120"/>
        <end position="138"/>
    </location>
</feature>
<feature type="transmembrane region" description="Helical" evidence="6">
    <location>
        <begin position="382"/>
        <end position="402"/>
    </location>
</feature>
<evidence type="ECO:0000256" key="1">
    <source>
        <dbReference type="ARBA" id="ARBA00004651"/>
    </source>
</evidence>
<keyword evidence="2" id="KW-1003">Cell membrane</keyword>
<name>A0A3E4M0M1_9FIRM</name>
<comment type="subcellular location">
    <subcellularLocation>
        <location evidence="1">Cell membrane</location>
        <topology evidence="1">Multi-pass membrane protein</topology>
    </subcellularLocation>
</comment>
<dbReference type="PANTHER" id="PTHR30250">
    <property type="entry name" value="PST FAMILY PREDICTED COLANIC ACID TRANSPORTER"/>
    <property type="match status" value="1"/>
</dbReference>
<feature type="transmembrane region" description="Helical" evidence="6">
    <location>
        <begin position="172"/>
        <end position="194"/>
    </location>
</feature>
<evidence type="ECO:0000256" key="5">
    <source>
        <dbReference type="ARBA" id="ARBA00023136"/>
    </source>
</evidence>
<feature type="transmembrane region" description="Helical" evidence="6">
    <location>
        <begin position="85"/>
        <end position="114"/>
    </location>
</feature>
<keyword evidence="5 6" id="KW-0472">Membrane</keyword>
<feature type="transmembrane region" description="Helical" evidence="6">
    <location>
        <begin position="147"/>
        <end position="166"/>
    </location>
</feature>
<evidence type="ECO:0000256" key="3">
    <source>
        <dbReference type="ARBA" id="ARBA00022692"/>
    </source>
</evidence>
<evidence type="ECO:0000313" key="8">
    <source>
        <dbReference type="Proteomes" id="UP000261052"/>
    </source>
</evidence>
<feature type="transmembrane region" description="Helical" evidence="6">
    <location>
        <begin position="44"/>
        <end position="65"/>
    </location>
</feature>
<dbReference type="InterPro" id="IPR050833">
    <property type="entry name" value="Poly_Biosynth_Transport"/>
</dbReference>
<feature type="transmembrane region" description="Helical" evidence="6">
    <location>
        <begin position="355"/>
        <end position="376"/>
    </location>
</feature>
<evidence type="ECO:0000256" key="6">
    <source>
        <dbReference type="SAM" id="Phobius"/>
    </source>
</evidence>
<evidence type="ECO:0000313" key="7">
    <source>
        <dbReference type="EMBL" id="RGK42852.1"/>
    </source>
</evidence>